<protein>
    <recommendedName>
        <fullName evidence="4">DUF2207 domain-containing protein</fullName>
    </recommendedName>
</protein>
<feature type="transmembrane region" description="Helical" evidence="1">
    <location>
        <begin position="28"/>
        <end position="45"/>
    </location>
</feature>
<dbReference type="Proteomes" id="UP001596455">
    <property type="component" value="Unassembled WGS sequence"/>
</dbReference>
<evidence type="ECO:0008006" key="4">
    <source>
        <dbReference type="Google" id="ProtNLM"/>
    </source>
</evidence>
<organism evidence="2 3">
    <name type="scientific">Georgenia alba</name>
    <dbReference type="NCBI Taxonomy" id="2233858"/>
    <lineage>
        <taxon>Bacteria</taxon>
        <taxon>Bacillati</taxon>
        <taxon>Actinomycetota</taxon>
        <taxon>Actinomycetes</taxon>
        <taxon>Micrococcales</taxon>
        <taxon>Bogoriellaceae</taxon>
        <taxon>Georgenia</taxon>
    </lineage>
</organism>
<evidence type="ECO:0000313" key="3">
    <source>
        <dbReference type="Proteomes" id="UP001596455"/>
    </source>
</evidence>
<accession>A0ABW2Q6R1</accession>
<keyword evidence="1" id="KW-0812">Transmembrane</keyword>
<keyword evidence="1" id="KW-1133">Transmembrane helix</keyword>
<evidence type="ECO:0000313" key="2">
    <source>
        <dbReference type="EMBL" id="MFC7405115.1"/>
    </source>
</evidence>
<keyword evidence="1" id="KW-0472">Membrane</keyword>
<name>A0ABW2Q6R1_9MICO</name>
<comment type="caution">
    <text evidence="2">The sequence shown here is derived from an EMBL/GenBank/DDBJ whole genome shotgun (WGS) entry which is preliminary data.</text>
</comment>
<proteinExistence type="predicted"/>
<gene>
    <name evidence="2" type="ORF">ACFQQL_08330</name>
</gene>
<evidence type="ECO:0000256" key="1">
    <source>
        <dbReference type="SAM" id="Phobius"/>
    </source>
</evidence>
<sequence>MNFWLVLLIVAVVMLVLGIAIRAATALVWIGAIVLVVSLVMSALYRGKANR</sequence>
<keyword evidence="3" id="KW-1185">Reference proteome</keyword>
<dbReference type="EMBL" id="JBHTCQ010000001">
    <property type="protein sequence ID" value="MFC7405115.1"/>
    <property type="molecule type" value="Genomic_DNA"/>
</dbReference>
<reference evidence="3" key="1">
    <citation type="journal article" date="2019" name="Int. J. Syst. Evol. Microbiol.">
        <title>The Global Catalogue of Microorganisms (GCM) 10K type strain sequencing project: providing services to taxonomists for standard genome sequencing and annotation.</title>
        <authorList>
            <consortium name="The Broad Institute Genomics Platform"/>
            <consortium name="The Broad Institute Genome Sequencing Center for Infectious Disease"/>
            <person name="Wu L."/>
            <person name="Ma J."/>
        </authorList>
    </citation>
    <scope>NUCLEOTIDE SEQUENCE [LARGE SCALE GENOMIC DNA]</scope>
    <source>
        <strain evidence="3">JCM 1490</strain>
    </source>
</reference>
<dbReference type="RefSeq" id="WP_382393151.1">
    <property type="nucleotide sequence ID" value="NZ_JBHTCQ010000001.1"/>
</dbReference>